<accession>A0AAE3SFH4</accession>
<dbReference type="AlphaFoldDB" id="A0AAE3SFH4"/>
<organism evidence="1 2">
    <name type="scientific">Plebeiibacterium sediminum</name>
    <dbReference type="NCBI Taxonomy" id="2992112"/>
    <lineage>
        <taxon>Bacteria</taxon>
        <taxon>Pseudomonadati</taxon>
        <taxon>Bacteroidota</taxon>
        <taxon>Bacteroidia</taxon>
        <taxon>Marinilabiliales</taxon>
        <taxon>Marinilabiliaceae</taxon>
        <taxon>Plebeiibacterium</taxon>
    </lineage>
</organism>
<evidence type="ECO:0000313" key="1">
    <source>
        <dbReference type="EMBL" id="MCW3786183.1"/>
    </source>
</evidence>
<protein>
    <submittedName>
        <fullName evidence="1">(2Fe-2S) ferredoxin domain-containing protein</fullName>
    </submittedName>
</protein>
<name>A0AAE3SFH4_9BACT</name>
<dbReference type="Gene3D" id="3.40.30.10">
    <property type="entry name" value="Glutaredoxin"/>
    <property type="match status" value="1"/>
</dbReference>
<reference evidence="1" key="1">
    <citation type="submission" date="2022-10" db="EMBL/GenBank/DDBJ databases">
        <authorList>
            <person name="Yu W.X."/>
        </authorList>
    </citation>
    <scope>NUCLEOTIDE SEQUENCE</scope>
    <source>
        <strain evidence="1">AAT</strain>
    </source>
</reference>
<dbReference type="CDD" id="cd02980">
    <property type="entry name" value="TRX_Fd_family"/>
    <property type="match status" value="1"/>
</dbReference>
<dbReference type="InterPro" id="IPR036249">
    <property type="entry name" value="Thioredoxin-like_sf"/>
</dbReference>
<dbReference type="EMBL" id="JAPDPJ010000011">
    <property type="protein sequence ID" value="MCW3786183.1"/>
    <property type="molecule type" value="Genomic_DNA"/>
</dbReference>
<comment type="caution">
    <text evidence="1">The sequence shown here is derived from an EMBL/GenBank/DDBJ whole genome shotgun (WGS) entry which is preliminary data.</text>
</comment>
<proteinExistence type="predicted"/>
<dbReference type="SUPFAM" id="SSF52833">
    <property type="entry name" value="Thioredoxin-like"/>
    <property type="match status" value="1"/>
</dbReference>
<sequence>MAKVKTLEDLKKMRDQLQSRLTLREKSDHPERMVQIKVSMATCGIASGAKETMNYLIEELDNRSIDAVVTQTGCMGYCHSEPTIEVHIPGFDPVVYGHVDTKKADEIITKHIIGGELVDGIIPVSYTTANEDDNEN</sequence>
<keyword evidence="2" id="KW-1185">Reference proteome</keyword>
<dbReference type="RefSeq" id="WP_301189750.1">
    <property type="nucleotide sequence ID" value="NZ_JAPDPJ010000011.1"/>
</dbReference>
<evidence type="ECO:0000313" key="2">
    <source>
        <dbReference type="Proteomes" id="UP001209229"/>
    </source>
</evidence>
<gene>
    <name evidence="1" type="ORF">OM075_06865</name>
</gene>
<dbReference type="Proteomes" id="UP001209229">
    <property type="component" value="Unassembled WGS sequence"/>
</dbReference>